<organism evidence="2 3">
    <name type="scientific">Rhizopogon vesiculosus</name>
    <dbReference type="NCBI Taxonomy" id="180088"/>
    <lineage>
        <taxon>Eukaryota</taxon>
        <taxon>Fungi</taxon>
        <taxon>Dikarya</taxon>
        <taxon>Basidiomycota</taxon>
        <taxon>Agaricomycotina</taxon>
        <taxon>Agaricomycetes</taxon>
        <taxon>Agaricomycetidae</taxon>
        <taxon>Boletales</taxon>
        <taxon>Suillineae</taxon>
        <taxon>Rhizopogonaceae</taxon>
        <taxon>Rhizopogon</taxon>
    </lineage>
</organism>
<dbReference type="STRING" id="180088.A0A1J8PFE5"/>
<accession>A0A1J8PFE5</accession>
<keyword evidence="3" id="KW-1185">Reference proteome</keyword>
<sequence length="346" mass="37871">MDEGKGVTVSRSQSFRKIEPASGGKRVIVSHVDQTYLSSSAKIEPGSIAYMTSIKDGAPLYQLFRAFPASDQTLPGALVANDVQWVSEEDTQTLPEGAQLATAELVSSWSSDQMTKAVQKSLQHFMPTTKEPTKHISQPSRGNALRYRDAPSGTAGYGTYRSDVADLRHRFKELEVDCSDANRRPVYYPPARHALPVYSSPPPMYTSAPGYPTYGGNSPYMHNSNHYGPPAPNGVYNPAPPLMNTSAVGYPIYGGNSPYYNQVAAPPFMPPNNFSAFQNGNPIPPAVPRSIHHYDPVAYTFRPGELSSATPDPYYTTDTTVLASRCQAKLEQMLWDDALVDAQKVR</sequence>
<evidence type="ECO:0000313" key="2">
    <source>
        <dbReference type="EMBL" id="OJA07725.1"/>
    </source>
</evidence>
<name>A0A1J8PFE5_9AGAM</name>
<dbReference type="AlphaFoldDB" id="A0A1J8PFE5"/>
<reference evidence="2 3" key="1">
    <citation type="submission" date="2016-03" db="EMBL/GenBank/DDBJ databases">
        <title>Comparative genomics of the ectomycorrhizal sister species Rhizopogon vinicolor and Rhizopogon vesiculosus (Basidiomycota: Boletales) reveals a divergence of the mating type B locus.</title>
        <authorList>
            <person name="Mujic A.B."/>
            <person name="Kuo A."/>
            <person name="Tritt A."/>
            <person name="Lipzen A."/>
            <person name="Chen C."/>
            <person name="Johnson J."/>
            <person name="Sharma A."/>
            <person name="Barry K."/>
            <person name="Grigoriev I.V."/>
            <person name="Spatafora J.W."/>
        </authorList>
    </citation>
    <scope>NUCLEOTIDE SEQUENCE [LARGE SCALE GENOMIC DNA]</scope>
    <source>
        <strain evidence="2 3">AM-OR11-056</strain>
    </source>
</reference>
<feature type="region of interest" description="Disordered" evidence="1">
    <location>
        <begin position="128"/>
        <end position="151"/>
    </location>
</feature>
<proteinExistence type="predicted"/>
<dbReference type="Proteomes" id="UP000183567">
    <property type="component" value="Unassembled WGS sequence"/>
</dbReference>
<comment type="caution">
    <text evidence="2">The sequence shown here is derived from an EMBL/GenBank/DDBJ whole genome shotgun (WGS) entry which is preliminary data.</text>
</comment>
<evidence type="ECO:0000313" key="3">
    <source>
        <dbReference type="Proteomes" id="UP000183567"/>
    </source>
</evidence>
<gene>
    <name evidence="2" type="ORF">AZE42_06102</name>
</gene>
<dbReference type="OrthoDB" id="2423701at2759"/>
<evidence type="ECO:0000256" key="1">
    <source>
        <dbReference type="SAM" id="MobiDB-lite"/>
    </source>
</evidence>
<protein>
    <submittedName>
        <fullName evidence="2">Uncharacterized protein</fullName>
    </submittedName>
</protein>
<dbReference type="EMBL" id="LVVM01006578">
    <property type="protein sequence ID" value="OJA07725.1"/>
    <property type="molecule type" value="Genomic_DNA"/>
</dbReference>